<gene>
    <name evidence="1" type="ORF">Pfra01_001992300</name>
</gene>
<keyword evidence="2" id="KW-1185">Reference proteome</keyword>
<dbReference type="AlphaFoldDB" id="A0A9W7D3V0"/>
<protein>
    <submittedName>
        <fullName evidence="1">Unnamed protein product</fullName>
    </submittedName>
</protein>
<name>A0A9W7D3V0_9STRA</name>
<dbReference type="Proteomes" id="UP001165121">
    <property type="component" value="Unassembled WGS sequence"/>
</dbReference>
<dbReference type="EMBL" id="BSXT01002651">
    <property type="protein sequence ID" value="GMF50116.1"/>
    <property type="molecule type" value="Genomic_DNA"/>
</dbReference>
<evidence type="ECO:0000313" key="2">
    <source>
        <dbReference type="Proteomes" id="UP001165121"/>
    </source>
</evidence>
<comment type="caution">
    <text evidence="1">The sequence shown here is derived from an EMBL/GenBank/DDBJ whole genome shotgun (WGS) entry which is preliminary data.</text>
</comment>
<evidence type="ECO:0000313" key="1">
    <source>
        <dbReference type="EMBL" id="GMF50116.1"/>
    </source>
</evidence>
<proteinExistence type="predicted"/>
<organism evidence="1 2">
    <name type="scientific">Phytophthora fragariaefolia</name>
    <dbReference type="NCBI Taxonomy" id="1490495"/>
    <lineage>
        <taxon>Eukaryota</taxon>
        <taxon>Sar</taxon>
        <taxon>Stramenopiles</taxon>
        <taxon>Oomycota</taxon>
        <taxon>Peronosporomycetes</taxon>
        <taxon>Peronosporales</taxon>
        <taxon>Peronosporaceae</taxon>
        <taxon>Phytophthora</taxon>
    </lineage>
</organism>
<reference evidence="1" key="1">
    <citation type="submission" date="2023-04" db="EMBL/GenBank/DDBJ databases">
        <title>Phytophthora fragariaefolia NBRC 109709.</title>
        <authorList>
            <person name="Ichikawa N."/>
            <person name="Sato H."/>
            <person name="Tonouchi N."/>
        </authorList>
    </citation>
    <scope>NUCLEOTIDE SEQUENCE</scope>
    <source>
        <strain evidence="1">NBRC 109709</strain>
    </source>
</reference>
<accession>A0A9W7D3V0</accession>
<sequence length="142" mass="16087">MPLPQGKSADDADGWAYNVFKLPRRPSQATLSQILKQKKHLESPPAELLATKTRRQVRLPELDYVLASRVAWWEENDPRHQVSSLVLLLKMVSFNSLAPLSINIWPPRITIQCGEDRGQHLYVEPLCPSSGAHILSVLGMYY</sequence>